<gene>
    <name evidence="4" type="ORF">P9H32_03825</name>
</gene>
<accession>A0ABU5MU49</accession>
<sequence>MIKTCIWMNIPSHYQSAFFQALDARDDVDLSVVYFNGASSDRAAEGWNSGHEQKAYEIFAEGNTEPQKQVERVEDWSNRVHIICGYFNEALIDFFCKRDVRWCHWSEKPGIRLAELLGYHMSLFRLLYPFQLLAKRSYGARIRNYALGAFGQGHLAKSAFQRMGVPAAKTADLYYSPGPLSPAEPCRQMMDFAAGRKIFLMVGALCKRKGIDVLLKAFSRIENNREWCIVFCGLDKADGAYKALSEKLGIQDQVLFLGAYPIERISEVYCAADVFVLPSRFDGWGTVFNEAASLGVPLIGTDLCGGSWHLIREGRTGYRVRAASAKSMSDALRKYINHPADAEVHGQAAKALFSAEFTPARNAERFVTSLKLWGAQ</sequence>
<keyword evidence="2 4" id="KW-0808">Transferase</keyword>
<reference evidence="4 5" key="1">
    <citation type="journal article" date="2024" name="Appl. Environ. Microbiol.">
        <title>Pontiella agarivorans sp. nov., a novel marine anaerobic bacterium capable of degrading macroalgal polysaccharides and fixing nitrogen.</title>
        <authorList>
            <person name="Liu N."/>
            <person name="Kivenson V."/>
            <person name="Peng X."/>
            <person name="Cui Z."/>
            <person name="Lankiewicz T.S."/>
            <person name="Gosselin K.M."/>
            <person name="English C.J."/>
            <person name="Blair E.M."/>
            <person name="O'Malley M.A."/>
            <person name="Valentine D.L."/>
        </authorList>
    </citation>
    <scope>NUCLEOTIDE SEQUENCE [LARGE SCALE GENOMIC DNA]</scope>
    <source>
        <strain evidence="4 5">NLcol2</strain>
    </source>
</reference>
<dbReference type="InterPro" id="IPR001296">
    <property type="entry name" value="Glyco_trans_1"/>
</dbReference>
<dbReference type="Gene3D" id="3.40.50.2000">
    <property type="entry name" value="Glycogen Phosphorylase B"/>
    <property type="match status" value="1"/>
</dbReference>
<dbReference type="EMBL" id="JARVCO010000004">
    <property type="protein sequence ID" value="MDZ8117743.1"/>
    <property type="molecule type" value="Genomic_DNA"/>
</dbReference>
<dbReference type="Proteomes" id="UP001290861">
    <property type="component" value="Unassembled WGS sequence"/>
</dbReference>
<dbReference type="SUPFAM" id="SSF53756">
    <property type="entry name" value="UDP-Glycosyltransferase/glycogen phosphorylase"/>
    <property type="match status" value="1"/>
</dbReference>
<dbReference type="PANTHER" id="PTHR12526:SF510">
    <property type="entry name" value="D-INOSITOL 3-PHOSPHATE GLYCOSYLTRANSFERASE"/>
    <property type="match status" value="1"/>
</dbReference>
<feature type="domain" description="Glycosyl transferase family 1" evidence="3">
    <location>
        <begin position="193"/>
        <end position="350"/>
    </location>
</feature>
<evidence type="ECO:0000256" key="2">
    <source>
        <dbReference type="ARBA" id="ARBA00022679"/>
    </source>
</evidence>
<proteinExistence type="predicted"/>
<protein>
    <submittedName>
        <fullName evidence="4">Glycosyltransferase family 4 protein</fullName>
        <ecNumber evidence="4">2.4.-.-</ecNumber>
    </submittedName>
</protein>
<dbReference type="PANTHER" id="PTHR12526">
    <property type="entry name" value="GLYCOSYLTRANSFERASE"/>
    <property type="match status" value="1"/>
</dbReference>
<comment type="caution">
    <text evidence="4">The sequence shown here is derived from an EMBL/GenBank/DDBJ whole genome shotgun (WGS) entry which is preliminary data.</text>
</comment>
<keyword evidence="5" id="KW-1185">Reference proteome</keyword>
<evidence type="ECO:0000313" key="5">
    <source>
        <dbReference type="Proteomes" id="UP001290861"/>
    </source>
</evidence>
<dbReference type="Pfam" id="PF00534">
    <property type="entry name" value="Glycos_transf_1"/>
    <property type="match status" value="1"/>
</dbReference>
<evidence type="ECO:0000256" key="1">
    <source>
        <dbReference type="ARBA" id="ARBA00022676"/>
    </source>
</evidence>
<dbReference type="EC" id="2.4.-.-" evidence="4"/>
<dbReference type="GO" id="GO:0016757">
    <property type="term" value="F:glycosyltransferase activity"/>
    <property type="evidence" value="ECO:0007669"/>
    <property type="project" value="UniProtKB-KW"/>
</dbReference>
<name>A0ABU5MU49_9BACT</name>
<dbReference type="RefSeq" id="WP_322607546.1">
    <property type="nucleotide sequence ID" value="NZ_JARVCO010000004.1"/>
</dbReference>
<evidence type="ECO:0000313" key="4">
    <source>
        <dbReference type="EMBL" id="MDZ8117743.1"/>
    </source>
</evidence>
<keyword evidence="1 4" id="KW-0328">Glycosyltransferase</keyword>
<dbReference type="CDD" id="cd03801">
    <property type="entry name" value="GT4_PimA-like"/>
    <property type="match status" value="1"/>
</dbReference>
<organism evidence="4 5">
    <name type="scientific">Pontiella agarivorans</name>
    <dbReference type="NCBI Taxonomy" id="3038953"/>
    <lineage>
        <taxon>Bacteria</taxon>
        <taxon>Pseudomonadati</taxon>
        <taxon>Kiritimatiellota</taxon>
        <taxon>Kiritimatiellia</taxon>
        <taxon>Kiritimatiellales</taxon>
        <taxon>Pontiellaceae</taxon>
        <taxon>Pontiella</taxon>
    </lineage>
</organism>
<evidence type="ECO:0000259" key="3">
    <source>
        <dbReference type="Pfam" id="PF00534"/>
    </source>
</evidence>